<protein>
    <recommendedName>
        <fullName evidence="6">Thiamine thiazole synthase</fullName>
        <ecNumber evidence="6">2.4.2.59</ecNumber>
    </recommendedName>
</protein>
<keyword evidence="2 6" id="KW-0479">Metal-binding</keyword>
<gene>
    <name evidence="6" type="primary">thi4</name>
    <name evidence="7" type="ORF">EYH37_00915</name>
</gene>
<comment type="function">
    <text evidence="6">Involved in the biosynthesis of the thiazole moiety of thiamine. Catalyzes the conversion of NAD and glycine to adenosine diphosphate 5-(2-hydroxyethyl)-4-methylthiazole-2-carboxylate (ADT), an adenylated thiazole intermediate, using free sulfide as a source of sulfur.</text>
</comment>
<sequence length="249" mass="26862">MLQELSVTRGIIETFSRELLDYTQVDVAVVGAGPSGLVAGYLLAKKGKKVAIFERKLAPGGGIWGGGMLFNKVVVQKDAKHILDEFEINYTPYGNDYLIADAVELASTLISKAVKAGVKIFNGIHVEDVVIKNGKVNGVVINWTPVEMVHLHVDPLVVEANFVLDGTGHDAAVVKLVAKRTDCCRVKGMGAMWVNEAEKLVVEKSGEIYPGLFIMGMSTAEVYGLPRMGPIFGGMFLSGEKVAKEILSR</sequence>
<dbReference type="Gene3D" id="3.50.50.60">
    <property type="entry name" value="FAD/NAD(P)-binding domain"/>
    <property type="match status" value="1"/>
</dbReference>
<feature type="binding site" description="in other chain" evidence="6">
    <location>
        <begin position="54"/>
        <end position="55"/>
    </location>
    <ligand>
        <name>NAD(+)</name>
        <dbReference type="ChEBI" id="CHEBI:57540"/>
        <note>ligand shared between two adjacent protomers</note>
    </ligand>
</feature>
<dbReference type="Proteomes" id="UP000606463">
    <property type="component" value="Unassembled WGS sequence"/>
</dbReference>
<dbReference type="GO" id="GO:0016763">
    <property type="term" value="F:pentosyltransferase activity"/>
    <property type="evidence" value="ECO:0007669"/>
    <property type="project" value="UniProtKB-UniRule"/>
</dbReference>
<dbReference type="GO" id="GO:0009228">
    <property type="term" value="P:thiamine biosynthetic process"/>
    <property type="evidence" value="ECO:0007669"/>
    <property type="project" value="UniProtKB-KW"/>
</dbReference>
<dbReference type="PANTHER" id="PTHR43422:SF3">
    <property type="entry name" value="THIAMINE THIAZOLE SYNTHASE"/>
    <property type="match status" value="1"/>
</dbReference>
<proteinExistence type="inferred from homology"/>
<dbReference type="Pfam" id="PF01946">
    <property type="entry name" value="Thi4"/>
    <property type="match status" value="1"/>
</dbReference>
<comment type="caution">
    <text evidence="6">Lacks conserved residue(s) required for the propagation of feature annotation.</text>
</comment>
<dbReference type="InterPro" id="IPR002922">
    <property type="entry name" value="Thi4_fam"/>
</dbReference>
<evidence type="ECO:0000256" key="4">
    <source>
        <dbReference type="ARBA" id="ARBA00023004"/>
    </source>
</evidence>
<comment type="caution">
    <text evidence="7">The sequence shown here is derived from an EMBL/GenBank/DDBJ whole genome shotgun (WGS) entry which is preliminary data.</text>
</comment>
<dbReference type="SUPFAM" id="SSF51905">
    <property type="entry name" value="FAD/NAD(P)-binding domain"/>
    <property type="match status" value="1"/>
</dbReference>
<dbReference type="GO" id="GO:0009229">
    <property type="term" value="P:thiamine diphosphate biosynthetic process"/>
    <property type="evidence" value="ECO:0007669"/>
    <property type="project" value="UniProtKB-UniRule"/>
</dbReference>
<dbReference type="AlphaFoldDB" id="A0A9D0YP10"/>
<dbReference type="GO" id="GO:0005506">
    <property type="term" value="F:iron ion binding"/>
    <property type="evidence" value="ECO:0007669"/>
    <property type="project" value="UniProtKB-UniRule"/>
</dbReference>
<keyword evidence="1 6" id="KW-0808">Transferase</keyword>
<dbReference type="EC" id="2.4.2.59" evidence="6"/>
<feature type="binding site" description="in other chain" evidence="6">
    <location>
        <position position="35"/>
    </location>
    <ligand>
        <name>NAD(+)</name>
        <dbReference type="ChEBI" id="CHEBI:57540"/>
        <note>ligand shared between two adjacent protomers</note>
    </ligand>
</feature>
<dbReference type="InterPro" id="IPR036188">
    <property type="entry name" value="FAD/NAD-bd_sf"/>
</dbReference>
<comment type="catalytic activity">
    <reaction evidence="6">
        <text>hydrogen sulfide + glycine + NAD(+) = ADP-5-ethyl-4-methylthiazole-2-carboxylate + nicotinamide + 3 H2O + H(+)</text>
        <dbReference type="Rhea" id="RHEA:55704"/>
        <dbReference type="ChEBI" id="CHEBI:15377"/>
        <dbReference type="ChEBI" id="CHEBI:15378"/>
        <dbReference type="ChEBI" id="CHEBI:17154"/>
        <dbReference type="ChEBI" id="CHEBI:29919"/>
        <dbReference type="ChEBI" id="CHEBI:57305"/>
        <dbReference type="ChEBI" id="CHEBI:57540"/>
        <dbReference type="ChEBI" id="CHEBI:139151"/>
        <dbReference type="EC" id="2.4.2.59"/>
    </reaction>
</comment>
<dbReference type="PANTHER" id="PTHR43422">
    <property type="entry name" value="THIAMINE THIAZOLE SYNTHASE"/>
    <property type="match status" value="1"/>
</dbReference>
<evidence type="ECO:0000256" key="6">
    <source>
        <dbReference type="HAMAP-Rule" id="MF_00304"/>
    </source>
</evidence>
<comment type="cofactor">
    <cofactor evidence="6">
        <name>Fe(2+)</name>
        <dbReference type="ChEBI" id="CHEBI:29033"/>
    </cofactor>
</comment>
<comment type="pathway">
    <text evidence="6">Cofactor biosynthesis; thiamine diphosphate biosynthesis.</text>
</comment>
<feature type="binding site" description="in other chain" evidence="6">
    <location>
        <position position="217"/>
    </location>
    <ligand>
        <name>NAD(+)</name>
        <dbReference type="ChEBI" id="CHEBI:57540"/>
        <note>ligand shared between two adjacent protomers</note>
    </ligand>
</feature>
<feature type="binding site" description="in other chain" evidence="6">
    <location>
        <position position="126"/>
    </location>
    <ligand>
        <name>NAD(+)</name>
        <dbReference type="ChEBI" id="CHEBI:57540"/>
        <note>ligand shared between two adjacent protomers</note>
    </ligand>
</feature>
<comment type="similarity">
    <text evidence="6">Belongs to the THI4 family.</text>
</comment>
<evidence type="ECO:0000256" key="1">
    <source>
        <dbReference type="ARBA" id="ARBA00022679"/>
    </source>
</evidence>
<dbReference type="HAMAP" id="MF_00304">
    <property type="entry name" value="Thi4"/>
    <property type="match status" value="1"/>
</dbReference>
<feature type="binding site" evidence="6">
    <location>
        <position position="227"/>
    </location>
    <ligand>
        <name>glycine</name>
        <dbReference type="ChEBI" id="CHEBI:57305"/>
    </ligand>
</feature>
<dbReference type="GO" id="GO:0052837">
    <property type="term" value="P:thiazole biosynthetic process"/>
    <property type="evidence" value="ECO:0007669"/>
    <property type="project" value="UniProtKB-UniRule"/>
</dbReference>
<evidence type="ECO:0000256" key="5">
    <source>
        <dbReference type="ARBA" id="ARBA00023027"/>
    </source>
</evidence>
<evidence type="ECO:0000313" key="7">
    <source>
        <dbReference type="EMBL" id="HIP97919.1"/>
    </source>
</evidence>
<keyword evidence="3 6" id="KW-0784">Thiamine biosynthesis</keyword>
<dbReference type="EMBL" id="DQVE01000010">
    <property type="protein sequence ID" value="HIP97919.1"/>
    <property type="molecule type" value="Genomic_DNA"/>
</dbReference>
<keyword evidence="5 6" id="KW-0520">NAD</keyword>
<feature type="binding site" evidence="6">
    <location>
        <begin position="152"/>
        <end position="154"/>
    </location>
    <ligand>
        <name>NAD(+)</name>
        <dbReference type="ChEBI" id="CHEBI:57540"/>
        <note>ligand shared between two adjacent protomers</note>
    </ligand>
</feature>
<reference evidence="7" key="1">
    <citation type="journal article" date="2020" name="ISME J.">
        <title>Gammaproteobacteria mediating utilization of methyl-, sulfur- and petroleum organic compounds in deep ocean hydrothermal plumes.</title>
        <authorList>
            <person name="Zhou Z."/>
            <person name="Liu Y."/>
            <person name="Pan J."/>
            <person name="Cron B.R."/>
            <person name="Toner B.M."/>
            <person name="Anantharaman K."/>
            <person name="Breier J.A."/>
            <person name="Dick G.J."/>
            <person name="Li M."/>
        </authorList>
    </citation>
    <scope>NUCLEOTIDE SEQUENCE</scope>
    <source>
        <strain evidence="7">SZUA-1501</strain>
    </source>
</reference>
<comment type="subunit">
    <text evidence="6">Homooctamer; tetramer of dimers.</text>
</comment>
<dbReference type="NCBIfam" id="TIGR00292">
    <property type="entry name" value="sulfide-dependent adenosine diphosphate thiazole synthase"/>
    <property type="match status" value="1"/>
</dbReference>
<organism evidence="7 8">
    <name type="scientific">Aquifex aeolicus</name>
    <dbReference type="NCBI Taxonomy" id="63363"/>
    <lineage>
        <taxon>Bacteria</taxon>
        <taxon>Pseudomonadati</taxon>
        <taxon>Aquificota</taxon>
        <taxon>Aquificia</taxon>
        <taxon>Aquificales</taxon>
        <taxon>Aquificaceae</taxon>
        <taxon>Aquifex</taxon>
    </lineage>
</organism>
<evidence type="ECO:0000313" key="8">
    <source>
        <dbReference type="Proteomes" id="UP000606463"/>
    </source>
</evidence>
<keyword evidence="4 6" id="KW-0408">Iron</keyword>
<accession>A0A9D0YP10</accession>
<name>A0A9D0YP10_AQUAO</name>
<feature type="binding site" description="in other chain" evidence="6">
    <location>
        <position position="62"/>
    </location>
    <ligand>
        <name>NAD(+)</name>
        <dbReference type="ChEBI" id="CHEBI:57540"/>
        <note>ligand shared between two adjacent protomers</note>
    </ligand>
</feature>
<evidence type="ECO:0000256" key="3">
    <source>
        <dbReference type="ARBA" id="ARBA00022977"/>
    </source>
</evidence>
<dbReference type="PRINTS" id="PR00419">
    <property type="entry name" value="ADXRDTASE"/>
</dbReference>
<feature type="binding site" description="in other chain" evidence="6">
    <location>
        <position position="169"/>
    </location>
    <ligand>
        <name>Fe cation</name>
        <dbReference type="ChEBI" id="CHEBI:24875"/>
        <note>ligand shared between two adjacent protomers</note>
    </ligand>
</feature>
<dbReference type="InterPro" id="IPR022828">
    <property type="entry name" value="Thi4_prok"/>
</dbReference>
<feature type="binding site" evidence="6">
    <location>
        <position position="154"/>
    </location>
    <ligand>
        <name>Fe cation</name>
        <dbReference type="ChEBI" id="CHEBI:24875"/>
        <note>ligand shared between two adjacent protomers</note>
    </ligand>
</feature>
<evidence type="ECO:0000256" key="2">
    <source>
        <dbReference type="ARBA" id="ARBA00022723"/>
    </source>
</evidence>